<dbReference type="Pfam" id="PF04397">
    <property type="entry name" value="LytTR"/>
    <property type="match status" value="1"/>
</dbReference>
<evidence type="ECO:0000256" key="1">
    <source>
        <dbReference type="PROSITE-ProRule" id="PRU00169"/>
    </source>
</evidence>
<dbReference type="SUPFAM" id="SSF52172">
    <property type="entry name" value="CheY-like"/>
    <property type="match status" value="1"/>
</dbReference>
<dbReference type="Gene3D" id="3.40.50.2300">
    <property type="match status" value="1"/>
</dbReference>
<protein>
    <submittedName>
        <fullName evidence="4">DNA-binding response regulator, LytR/AlgR family</fullName>
    </submittedName>
</protein>
<proteinExistence type="predicted"/>
<dbReference type="RefSeq" id="WP_092017771.1">
    <property type="nucleotide sequence ID" value="NZ_FOXH01000007.1"/>
</dbReference>
<accession>A0A1I5UEU6</accession>
<dbReference type="Proteomes" id="UP000199306">
    <property type="component" value="Unassembled WGS sequence"/>
</dbReference>
<dbReference type="Pfam" id="PF00072">
    <property type="entry name" value="Response_reg"/>
    <property type="match status" value="1"/>
</dbReference>
<dbReference type="GO" id="GO:0003677">
    <property type="term" value="F:DNA binding"/>
    <property type="evidence" value="ECO:0007669"/>
    <property type="project" value="UniProtKB-KW"/>
</dbReference>
<dbReference type="InterPro" id="IPR011006">
    <property type="entry name" value="CheY-like_superfamily"/>
</dbReference>
<evidence type="ECO:0000313" key="5">
    <source>
        <dbReference type="Proteomes" id="UP000199306"/>
    </source>
</evidence>
<gene>
    <name evidence="4" type="ORF">SAMN04515674_107145</name>
</gene>
<dbReference type="PROSITE" id="PS50110">
    <property type="entry name" value="RESPONSE_REGULATORY"/>
    <property type="match status" value="1"/>
</dbReference>
<keyword evidence="5" id="KW-1185">Reference proteome</keyword>
<keyword evidence="4" id="KW-0238">DNA-binding</keyword>
<feature type="domain" description="Response regulatory" evidence="2">
    <location>
        <begin position="3"/>
        <end position="114"/>
    </location>
</feature>
<dbReference type="SMART" id="SM00850">
    <property type="entry name" value="LytTR"/>
    <property type="match status" value="1"/>
</dbReference>
<keyword evidence="1" id="KW-0597">Phosphoprotein</keyword>
<dbReference type="InterPro" id="IPR046947">
    <property type="entry name" value="LytR-like"/>
</dbReference>
<evidence type="ECO:0000259" key="3">
    <source>
        <dbReference type="PROSITE" id="PS50930"/>
    </source>
</evidence>
<dbReference type="Gene3D" id="2.40.50.1020">
    <property type="entry name" value="LytTr DNA-binding domain"/>
    <property type="match status" value="1"/>
</dbReference>
<dbReference type="SMART" id="SM00448">
    <property type="entry name" value="REC"/>
    <property type="match status" value="1"/>
</dbReference>
<evidence type="ECO:0000259" key="2">
    <source>
        <dbReference type="PROSITE" id="PS50110"/>
    </source>
</evidence>
<dbReference type="GO" id="GO:0000156">
    <property type="term" value="F:phosphorelay response regulator activity"/>
    <property type="evidence" value="ECO:0007669"/>
    <property type="project" value="InterPro"/>
</dbReference>
<feature type="modified residue" description="4-aspartylphosphate" evidence="1">
    <location>
        <position position="54"/>
    </location>
</feature>
<dbReference type="InterPro" id="IPR001789">
    <property type="entry name" value="Sig_transdc_resp-reg_receiver"/>
</dbReference>
<dbReference type="AlphaFoldDB" id="A0A1I5UEU6"/>
<dbReference type="PROSITE" id="PS50930">
    <property type="entry name" value="HTH_LYTTR"/>
    <property type="match status" value="1"/>
</dbReference>
<dbReference type="EMBL" id="FOXH01000007">
    <property type="protein sequence ID" value="SFP93794.1"/>
    <property type="molecule type" value="Genomic_DNA"/>
</dbReference>
<dbReference type="PANTHER" id="PTHR37299:SF1">
    <property type="entry name" value="STAGE 0 SPORULATION PROTEIN A HOMOLOG"/>
    <property type="match status" value="1"/>
</dbReference>
<organism evidence="4 5">
    <name type="scientific">Pseudarcicella hirudinis</name>
    <dbReference type="NCBI Taxonomy" id="1079859"/>
    <lineage>
        <taxon>Bacteria</taxon>
        <taxon>Pseudomonadati</taxon>
        <taxon>Bacteroidota</taxon>
        <taxon>Cytophagia</taxon>
        <taxon>Cytophagales</taxon>
        <taxon>Flectobacillaceae</taxon>
        <taxon>Pseudarcicella</taxon>
    </lineage>
</organism>
<evidence type="ECO:0000313" key="4">
    <source>
        <dbReference type="EMBL" id="SFP93794.1"/>
    </source>
</evidence>
<sequence>MIRCIAVDDEQSALDVVVDYINDTPFLELVAATTDAMEASKLLQEQQVDLVFMDVQMPQISGMRFLQLYEGKMKFIMTTGYERYALDSYEYGVMDYLVKPFSYARFLKAVQKMPLPESMKEVKSNKTKAPTIKEPSEDFIFVKVDAKGKFQRVNFKEIVYIEAEKTYASIFTNDERIVCNLTLTDLENRLPQKLFLRVHRSYIVALERITAIEGDEMVLKKVIRLPIGSTYKAEVINTFQDSLFFKDRATLVDKTILNDNKE</sequence>
<dbReference type="OrthoDB" id="1646880at2"/>
<dbReference type="InterPro" id="IPR007492">
    <property type="entry name" value="LytTR_DNA-bd_dom"/>
</dbReference>
<reference evidence="4 5" key="1">
    <citation type="submission" date="2016-10" db="EMBL/GenBank/DDBJ databases">
        <authorList>
            <person name="de Groot N.N."/>
        </authorList>
    </citation>
    <scope>NUCLEOTIDE SEQUENCE [LARGE SCALE GENOMIC DNA]</scope>
    <source>
        <strain evidence="5">E92,LMG 26720,CCM 7988</strain>
    </source>
</reference>
<dbReference type="PANTHER" id="PTHR37299">
    <property type="entry name" value="TRANSCRIPTIONAL REGULATOR-RELATED"/>
    <property type="match status" value="1"/>
</dbReference>
<name>A0A1I5UEU6_9BACT</name>
<dbReference type="STRING" id="1079859.SAMN04515674_107145"/>
<feature type="domain" description="HTH LytTR-type" evidence="3">
    <location>
        <begin position="153"/>
        <end position="241"/>
    </location>
</feature>